<keyword evidence="1" id="KW-0472">Membrane</keyword>
<keyword evidence="1" id="KW-0812">Transmembrane</keyword>
<dbReference type="EMBL" id="CAADFW010000025">
    <property type="protein sequence ID" value="VFK58616.1"/>
    <property type="molecule type" value="Genomic_DNA"/>
</dbReference>
<dbReference type="AlphaFoldDB" id="A0A450ZXZ0"/>
<keyword evidence="1" id="KW-1133">Transmembrane helix</keyword>
<feature type="transmembrane region" description="Helical" evidence="1">
    <location>
        <begin position="107"/>
        <end position="126"/>
    </location>
</feature>
<organism evidence="2">
    <name type="scientific">Candidatus Kentrum sp. TC</name>
    <dbReference type="NCBI Taxonomy" id="2126339"/>
    <lineage>
        <taxon>Bacteria</taxon>
        <taxon>Pseudomonadati</taxon>
        <taxon>Pseudomonadota</taxon>
        <taxon>Gammaproteobacteria</taxon>
        <taxon>Candidatus Kentrum</taxon>
    </lineage>
</organism>
<evidence type="ECO:0000313" key="2">
    <source>
        <dbReference type="EMBL" id="VFK58616.1"/>
    </source>
</evidence>
<gene>
    <name evidence="2" type="ORF">BECKTC1821F_GA0114240_102524</name>
</gene>
<reference evidence="2" key="1">
    <citation type="submission" date="2019-02" db="EMBL/GenBank/DDBJ databases">
        <authorList>
            <person name="Gruber-Vodicka R. H."/>
            <person name="Seah K. B. B."/>
        </authorList>
    </citation>
    <scope>NUCLEOTIDE SEQUENCE</scope>
    <source>
        <strain evidence="2">BECK_BZ126</strain>
    </source>
</reference>
<accession>A0A450ZXZ0</accession>
<evidence type="ECO:0000256" key="1">
    <source>
        <dbReference type="SAM" id="Phobius"/>
    </source>
</evidence>
<evidence type="ECO:0008006" key="3">
    <source>
        <dbReference type="Google" id="ProtNLM"/>
    </source>
</evidence>
<name>A0A450ZXZ0_9GAMM</name>
<protein>
    <recommendedName>
        <fullName evidence="3">SMODS and SLOG-associating 2TM effector domain-containing protein</fullName>
    </recommendedName>
</protein>
<proteinExistence type="predicted"/>
<feature type="transmembrane region" description="Helical" evidence="1">
    <location>
        <begin position="6"/>
        <end position="27"/>
    </location>
</feature>
<sequence length="202" mass="23593">MTIWAWLSIGYLVVAFLTFIPTLSALLSGVKLNGEGASFEESRFSPEAKERLAQHFSRLQGTLAFWKREASRNARFHYYCLWWTIISSSMMPFLTQAIDGKDPASKWFLTTVATHISLLLGFHRGLKVAEHFKAFRHGESEFYDMYRRLLDKPETFGESEEEQIRTYFDETERIRRFVRTAETDSLPMLEDVREQLSKRNSS</sequence>
<feature type="transmembrane region" description="Helical" evidence="1">
    <location>
        <begin position="76"/>
        <end position="95"/>
    </location>
</feature>